<dbReference type="Pfam" id="PF14526">
    <property type="entry name" value="Cass2"/>
    <property type="match status" value="1"/>
</dbReference>
<dbReference type="Gene3D" id="3.20.80.10">
    <property type="entry name" value="Regulatory factor, effector binding domain"/>
    <property type="match status" value="1"/>
</dbReference>
<dbReference type="EMBL" id="QGMY01000002">
    <property type="protein sequence ID" value="PWR73691.1"/>
    <property type="molecule type" value="Genomic_DNA"/>
</dbReference>
<reference evidence="2 3" key="1">
    <citation type="submission" date="2018-05" db="EMBL/GenBank/DDBJ databases">
        <title>Draft genome of Methanospirillum lacunae Ki8-1.</title>
        <authorList>
            <person name="Dueholm M.S."/>
            <person name="Nielsen P.H."/>
            <person name="Bakmann L.F."/>
            <person name="Otzen D.E."/>
        </authorList>
    </citation>
    <scope>NUCLEOTIDE SEQUENCE [LARGE SCALE GENOMIC DNA]</scope>
    <source>
        <strain evidence="2 3">Ki8-1</strain>
    </source>
</reference>
<proteinExistence type="predicted"/>
<dbReference type="Proteomes" id="UP000245657">
    <property type="component" value="Unassembled WGS sequence"/>
</dbReference>
<dbReference type="GeneID" id="97549008"/>
<sequence length="154" mass="17604">MMTSHRIITDPMYIIGIETRTSNQEVLITLPRMWQRLFQENLIAQVPNKISSDIYAIYTTYEGDHTKPYTYILGYQVRDLTEIPPGLTGITIAPASYEVFTARGRLPDAVAQTWEEIWTPEVDARRAYHTDFEIYGEKAANQEDGEVEICIGIA</sequence>
<comment type="caution">
    <text evidence="2">The sequence shown here is derived from an EMBL/GenBank/DDBJ whole genome shotgun (WGS) entry which is preliminary data.</text>
</comment>
<dbReference type="SUPFAM" id="SSF55136">
    <property type="entry name" value="Probable bacterial effector-binding domain"/>
    <property type="match status" value="1"/>
</dbReference>
<dbReference type="RefSeq" id="WP_109966972.1">
    <property type="nucleotide sequence ID" value="NZ_CP176093.1"/>
</dbReference>
<dbReference type="InterPro" id="IPR029441">
    <property type="entry name" value="Cass2"/>
</dbReference>
<keyword evidence="3" id="KW-1185">Reference proteome</keyword>
<feature type="domain" description="AraC effector-binding" evidence="1">
    <location>
        <begin position="2"/>
        <end position="154"/>
    </location>
</feature>
<name>A0A2V2NDL5_9EURY</name>
<accession>A0A2V2NDL5</accession>
<dbReference type="PANTHER" id="PTHR36444:SF2">
    <property type="entry name" value="TRANSCRIPTIONAL REGULATOR PROTEIN YOBU-RELATED"/>
    <property type="match status" value="1"/>
</dbReference>
<evidence type="ECO:0000313" key="2">
    <source>
        <dbReference type="EMBL" id="PWR73691.1"/>
    </source>
</evidence>
<evidence type="ECO:0000259" key="1">
    <source>
        <dbReference type="SMART" id="SM00871"/>
    </source>
</evidence>
<dbReference type="AlphaFoldDB" id="A0A2V2NDL5"/>
<protein>
    <submittedName>
        <fullName evidence="2">AraC family transcriptional regulator</fullName>
    </submittedName>
</protein>
<dbReference type="InterPro" id="IPR053182">
    <property type="entry name" value="YobU-like_regulator"/>
</dbReference>
<organism evidence="2 3">
    <name type="scientific">Methanospirillum lacunae</name>
    <dbReference type="NCBI Taxonomy" id="668570"/>
    <lineage>
        <taxon>Archaea</taxon>
        <taxon>Methanobacteriati</taxon>
        <taxon>Methanobacteriota</taxon>
        <taxon>Stenosarchaea group</taxon>
        <taxon>Methanomicrobia</taxon>
        <taxon>Methanomicrobiales</taxon>
        <taxon>Methanospirillaceae</taxon>
        <taxon>Methanospirillum</taxon>
    </lineage>
</organism>
<dbReference type="InterPro" id="IPR010499">
    <property type="entry name" value="AraC_E-bd"/>
</dbReference>
<gene>
    <name evidence="2" type="ORF">DK846_00525</name>
</gene>
<dbReference type="InterPro" id="IPR011256">
    <property type="entry name" value="Reg_factor_effector_dom_sf"/>
</dbReference>
<evidence type="ECO:0000313" key="3">
    <source>
        <dbReference type="Proteomes" id="UP000245657"/>
    </source>
</evidence>
<dbReference type="OrthoDB" id="376617at2157"/>
<dbReference type="PANTHER" id="PTHR36444">
    <property type="entry name" value="TRANSCRIPTIONAL REGULATOR PROTEIN YOBU-RELATED"/>
    <property type="match status" value="1"/>
</dbReference>
<dbReference type="SMART" id="SM00871">
    <property type="entry name" value="AraC_E_bind"/>
    <property type="match status" value="1"/>
</dbReference>